<dbReference type="Proteomes" id="UP000234950">
    <property type="component" value="Unassembled WGS sequence"/>
</dbReference>
<dbReference type="OrthoDB" id="5450317at2"/>
<dbReference type="PANTHER" id="PTHR43569">
    <property type="entry name" value="AMIDOHYDROLASE"/>
    <property type="match status" value="1"/>
</dbReference>
<evidence type="ECO:0000313" key="3">
    <source>
        <dbReference type="EMBL" id="PLS04879.1"/>
    </source>
</evidence>
<dbReference type="SUPFAM" id="SSF51556">
    <property type="entry name" value="Metallo-dependent hydrolases"/>
    <property type="match status" value="1"/>
</dbReference>
<dbReference type="Pfam" id="PF04909">
    <property type="entry name" value="Amidohydro_2"/>
    <property type="match status" value="1"/>
</dbReference>
<dbReference type="Gene3D" id="3.20.20.140">
    <property type="entry name" value="Metal-dependent hydrolases"/>
    <property type="match status" value="1"/>
</dbReference>
<keyword evidence="3" id="KW-0378">Hydrolase</keyword>
<dbReference type="GO" id="GO:0016787">
    <property type="term" value="F:hydrolase activity"/>
    <property type="evidence" value="ECO:0007669"/>
    <property type="project" value="UniProtKB-KW"/>
</dbReference>
<dbReference type="InterPro" id="IPR052350">
    <property type="entry name" value="Metallo-dep_Lactonases"/>
</dbReference>
<proteinExistence type="inferred from homology"/>
<dbReference type="PANTHER" id="PTHR43569:SF2">
    <property type="entry name" value="AMIDOHYDROLASE-RELATED DOMAIN-CONTAINING PROTEIN"/>
    <property type="match status" value="1"/>
</dbReference>
<comment type="similarity">
    <text evidence="1">Belongs to the metallo-dependent hydrolases superfamily.</text>
</comment>
<sequence>MRIDSHQHYWKISRNDYGWITPEIPVLYRDFLETDLRTILEKNKIDKTIVVQAAPTIEETEFILSLSENSETIAGVVGWIDIENPSYIEQLHQFRKNPKFVGIRIMIQDMPDEKIILTPRYMEAFSYFEKMDIPVDFLVKSDQLSVVLELLKQVSLRAVIDHIAKPDIKTGTIEPWKGQIKEIANYPNIYCKLSGMVTEANHQNWKVEEFIPYVQHIVKEFGVNRVMFGSDWPVCLLAASYDEVYNLLKQTLPQNLTEAEEESIFGGNALKFYKLELDK</sequence>
<gene>
    <name evidence="3" type="ORF">CVD27_11585</name>
</gene>
<comment type="caution">
    <text evidence="3">The sequence shown here is derived from an EMBL/GenBank/DDBJ whole genome shotgun (WGS) entry which is preliminary data.</text>
</comment>
<accession>A0A2N5HH85</accession>
<dbReference type="RefSeq" id="WP_101648056.1">
    <property type="nucleotide sequence ID" value="NZ_PGVE01000042.1"/>
</dbReference>
<evidence type="ECO:0000313" key="4">
    <source>
        <dbReference type="Proteomes" id="UP000234950"/>
    </source>
</evidence>
<dbReference type="InterPro" id="IPR006680">
    <property type="entry name" value="Amidohydro-rel"/>
</dbReference>
<dbReference type="InterPro" id="IPR032466">
    <property type="entry name" value="Metal_Hydrolase"/>
</dbReference>
<evidence type="ECO:0000259" key="2">
    <source>
        <dbReference type="Pfam" id="PF04909"/>
    </source>
</evidence>
<evidence type="ECO:0000256" key="1">
    <source>
        <dbReference type="ARBA" id="ARBA00038310"/>
    </source>
</evidence>
<protein>
    <submittedName>
        <fullName evidence="3">Amidohydrolase</fullName>
    </submittedName>
</protein>
<dbReference type="EMBL" id="PGVE01000042">
    <property type="protein sequence ID" value="PLS04879.1"/>
    <property type="molecule type" value="Genomic_DNA"/>
</dbReference>
<dbReference type="AlphaFoldDB" id="A0A2N5HH85"/>
<keyword evidence="4" id="KW-1185">Reference proteome</keyword>
<name>A0A2N5HH85_9BACI</name>
<organism evidence="3 4">
    <name type="scientific">Neobacillus cucumis</name>
    <dbReference type="NCBI Taxonomy" id="1740721"/>
    <lineage>
        <taxon>Bacteria</taxon>
        <taxon>Bacillati</taxon>
        <taxon>Bacillota</taxon>
        <taxon>Bacilli</taxon>
        <taxon>Bacillales</taxon>
        <taxon>Bacillaceae</taxon>
        <taxon>Neobacillus</taxon>
    </lineage>
</organism>
<feature type="domain" description="Amidohydrolase-related" evidence="2">
    <location>
        <begin position="3"/>
        <end position="275"/>
    </location>
</feature>
<reference evidence="3 4" key="1">
    <citation type="submission" date="2017-11" db="EMBL/GenBank/DDBJ databases">
        <title>Comparitive Functional Genomics of Dry Heat Resistant strains isolated from the Viking Spacecraft.</title>
        <authorList>
            <person name="Seuylemezian A."/>
            <person name="Cooper K."/>
            <person name="Vaishampayan P."/>
        </authorList>
    </citation>
    <scope>NUCLEOTIDE SEQUENCE [LARGE SCALE GENOMIC DNA]</scope>
    <source>
        <strain evidence="3 4">V32-6</strain>
    </source>
</reference>